<reference evidence="10" key="1">
    <citation type="submission" date="2019-10" db="EMBL/GenBank/DDBJ databases">
        <authorList>
            <person name="Zhang R."/>
            <person name="Pan Y."/>
            <person name="Wang J."/>
            <person name="Ma R."/>
            <person name="Yu S."/>
        </authorList>
    </citation>
    <scope>NUCLEOTIDE SEQUENCE</scope>
    <source>
        <strain evidence="10">LA-IB0</strain>
        <tissue evidence="10">Leaf</tissue>
    </source>
</reference>
<evidence type="ECO:0000256" key="8">
    <source>
        <dbReference type="SAM" id="SignalP"/>
    </source>
</evidence>
<comment type="subcellular location">
    <subcellularLocation>
        <location evidence="1">Cell membrane</location>
        <topology evidence="1">Single-pass membrane protein</topology>
    </subcellularLocation>
</comment>
<evidence type="ECO:0000256" key="1">
    <source>
        <dbReference type="ARBA" id="ARBA00004162"/>
    </source>
</evidence>
<evidence type="ECO:0000256" key="3">
    <source>
        <dbReference type="ARBA" id="ARBA00022692"/>
    </source>
</evidence>
<feature type="signal peptide" evidence="8">
    <location>
        <begin position="1"/>
        <end position="26"/>
    </location>
</feature>
<organism evidence="10 11">
    <name type="scientific">Buddleja alternifolia</name>
    <dbReference type="NCBI Taxonomy" id="168488"/>
    <lineage>
        <taxon>Eukaryota</taxon>
        <taxon>Viridiplantae</taxon>
        <taxon>Streptophyta</taxon>
        <taxon>Embryophyta</taxon>
        <taxon>Tracheophyta</taxon>
        <taxon>Spermatophyta</taxon>
        <taxon>Magnoliopsida</taxon>
        <taxon>eudicotyledons</taxon>
        <taxon>Gunneridae</taxon>
        <taxon>Pentapetalae</taxon>
        <taxon>asterids</taxon>
        <taxon>lamiids</taxon>
        <taxon>Lamiales</taxon>
        <taxon>Scrophulariaceae</taxon>
        <taxon>Buddlejeae</taxon>
        <taxon>Buddleja</taxon>
    </lineage>
</organism>
<evidence type="ECO:0000256" key="2">
    <source>
        <dbReference type="ARBA" id="ARBA00022475"/>
    </source>
</evidence>
<dbReference type="PROSITE" id="PS51782">
    <property type="entry name" value="LYSM"/>
    <property type="match status" value="2"/>
</dbReference>
<evidence type="ECO:0000256" key="4">
    <source>
        <dbReference type="ARBA" id="ARBA00022729"/>
    </source>
</evidence>
<evidence type="ECO:0000256" key="7">
    <source>
        <dbReference type="ARBA" id="ARBA00023157"/>
    </source>
</evidence>
<accession>A0AAV6W4H2</accession>
<comment type="caution">
    <text evidence="10">The sequence shown here is derived from an EMBL/GenBank/DDBJ whole genome shotgun (WGS) entry which is preliminary data.</text>
</comment>
<dbReference type="GO" id="GO:0005886">
    <property type="term" value="C:plasma membrane"/>
    <property type="evidence" value="ECO:0007669"/>
    <property type="project" value="UniProtKB-SubCell"/>
</dbReference>
<proteinExistence type="predicted"/>
<dbReference type="GO" id="GO:0019199">
    <property type="term" value="F:transmembrane receptor protein kinase activity"/>
    <property type="evidence" value="ECO:0007669"/>
    <property type="project" value="InterPro"/>
</dbReference>
<feature type="chain" id="PRO_5043630555" description="LysM domain-containing protein" evidence="8">
    <location>
        <begin position="27"/>
        <end position="417"/>
    </location>
</feature>
<dbReference type="AlphaFoldDB" id="A0AAV6W4H2"/>
<dbReference type="PANTHER" id="PTHR46204:SF2">
    <property type="entry name" value="CHITIN ELICITOR RECEPTOR KINASE 1"/>
    <property type="match status" value="1"/>
</dbReference>
<name>A0AAV6W4H2_9LAMI</name>
<dbReference type="SUPFAM" id="SSF54106">
    <property type="entry name" value="LysM domain"/>
    <property type="match status" value="2"/>
</dbReference>
<keyword evidence="6" id="KW-0472">Membrane</keyword>
<dbReference type="Gene3D" id="3.10.350.10">
    <property type="entry name" value="LysM domain"/>
    <property type="match status" value="2"/>
</dbReference>
<sequence length="417" mass="46469">MEIFPNKTTCISLTIIFIALLSNVEAKCKKGCEIALASYYVWEGSNLTYISKIFNQKIPEILRYNPQVVGPDTIQSGTRINVPFSCECLNGDFLGHTFDYVTQRGDTYTRVARFAFANLTTDYWIQRVNTYDPTQVPDFSPINVTVNCSCGDRHVSRDYGMFSTYPLRVGDSLQSLAEELSVPADLLQRYNQGSDFNAGSGIVFSPAKGTKKKMRFNVILVFIVLNILWAGVKSKCSEGCDSLASYYIRPGLTLTSISTTFSTTIDHILSYNPQITDPNLIIAGNRLNVPFSCGCLNNEFMGHQFIYQVRPGNTYQRIAELTYSNLTTIEMLTRFNSYEPGSIPEGARLNVTVNCSCGNSRVSREYGLFVTYPLRPGESLSAIANEFGLPERLLQDYNPGVEFNRGSGLVFIPGRGN</sequence>
<evidence type="ECO:0000259" key="9">
    <source>
        <dbReference type="PROSITE" id="PS51782"/>
    </source>
</evidence>
<dbReference type="Pfam" id="PF23577">
    <property type="entry name" value="LysM_RLK"/>
    <property type="match status" value="2"/>
</dbReference>
<dbReference type="InterPro" id="IPR044812">
    <property type="entry name" value="CERK1/LYK3-like"/>
</dbReference>
<evidence type="ECO:0000313" key="10">
    <source>
        <dbReference type="EMBL" id="KAG8365384.1"/>
    </source>
</evidence>
<dbReference type="EMBL" id="WHWC01000018">
    <property type="protein sequence ID" value="KAG8365384.1"/>
    <property type="molecule type" value="Genomic_DNA"/>
</dbReference>
<gene>
    <name evidence="10" type="ORF">BUALT_Bualt18G0099100</name>
</gene>
<dbReference type="PANTHER" id="PTHR46204">
    <property type="entry name" value="CHITIN ELICITOR RECEPTOR KINASE 1-RELATED"/>
    <property type="match status" value="1"/>
</dbReference>
<dbReference type="CDD" id="cd00118">
    <property type="entry name" value="LysM"/>
    <property type="match status" value="1"/>
</dbReference>
<keyword evidence="2" id="KW-1003">Cell membrane</keyword>
<keyword evidence="4 8" id="KW-0732">Signal</keyword>
<keyword evidence="5" id="KW-1133">Transmembrane helix</keyword>
<keyword evidence="11" id="KW-1185">Reference proteome</keyword>
<dbReference type="InterPro" id="IPR057097">
    <property type="entry name" value="LysM_RLK3/10"/>
</dbReference>
<feature type="domain" description="LysM" evidence="9">
    <location>
        <begin position="244"/>
        <end position="289"/>
    </location>
</feature>
<evidence type="ECO:0000256" key="6">
    <source>
        <dbReference type="ARBA" id="ARBA00023136"/>
    </source>
</evidence>
<dbReference type="Pfam" id="PF23472">
    <property type="entry name" value="LysM2_CERK1_LYK3_4_5"/>
    <property type="match status" value="1"/>
</dbReference>
<dbReference type="InterPro" id="IPR018392">
    <property type="entry name" value="LysM"/>
</dbReference>
<evidence type="ECO:0000256" key="5">
    <source>
        <dbReference type="ARBA" id="ARBA00022989"/>
    </source>
</evidence>
<dbReference type="Pfam" id="PF01476">
    <property type="entry name" value="LysM"/>
    <property type="match status" value="2"/>
</dbReference>
<feature type="domain" description="LysM" evidence="9">
    <location>
        <begin position="37"/>
        <end position="82"/>
    </location>
</feature>
<dbReference type="InterPro" id="IPR036779">
    <property type="entry name" value="LysM_dom_sf"/>
</dbReference>
<protein>
    <recommendedName>
        <fullName evidence="9">LysM domain-containing protein</fullName>
    </recommendedName>
</protein>
<dbReference type="SMART" id="SM00257">
    <property type="entry name" value="LysM"/>
    <property type="match status" value="5"/>
</dbReference>
<keyword evidence="3" id="KW-0812">Transmembrane</keyword>
<keyword evidence="7" id="KW-1015">Disulfide bond</keyword>
<evidence type="ECO:0000313" key="11">
    <source>
        <dbReference type="Proteomes" id="UP000826271"/>
    </source>
</evidence>
<dbReference type="Proteomes" id="UP000826271">
    <property type="component" value="Unassembled WGS sequence"/>
</dbReference>
<dbReference type="GO" id="GO:0045087">
    <property type="term" value="P:innate immune response"/>
    <property type="evidence" value="ECO:0007669"/>
    <property type="project" value="InterPro"/>
</dbReference>
<dbReference type="InterPro" id="IPR056562">
    <property type="entry name" value="LysM2_CERK1_LYK3_4_5"/>
</dbReference>